<organism evidence="4 5">
    <name type="scientific">Coniophora puteana (strain RWD-64-598)</name>
    <name type="common">Brown rot fungus</name>
    <dbReference type="NCBI Taxonomy" id="741705"/>
    <lineage>
        <taxon>Eukaryota</taxon>
        <taxon>Fungi</taxon>
        <taxon>Dikarya</taxon>
        <taxon>Basidiomycota</taxon>
        <taxon>Agaricomycotina</taxon>
        <taxon>Agaricomycetes</taxon>
        <taxon>Agaricomycetidae</taxon>
        <taxon>Boletales</taxon>
        <taxon>Coniophorineae</taxon>
        <taxon>Coniophoraceae</taxon>
        <taxon>Coniophora</taxon>
    </lineage>
</organism>
<dbReference type="InterPro" id="IPR036322">
    <property type="entry name" value="WD40_repeat_dom_sf"/>
</dbReference>
<evidence type="ECO:0000313" key="5">
    <source>
        <dbReference type="Proteomes" id="UP000053558"/>
    </source>
</evidence>
<dbReference type="KEGG" id="cput:CONPUDRAFT_170266"/>
<name>R7SGT4_CONPW</name>
<feature type="repeat" description="WD" evidence="3">
    <location>
        <begin position="107"/>
        <end position="143"/>
    </location>
</feature>
<sequence>MTSLAPGITADIEIPNPPEDSISSLAFSPNGRGPSAGNDFLAVGSWDASVRIYEVAPNGQAIGRALYKHDAPVLNVAWGPDLSRVFSGGADNAARMFDTATGQATQVGAHDAPVRSVRWAQVNGSGLLITSGWDKIVKYWDVRAPSGTPVGSVQLPERCYSMDVCTTGSRHFLVAATAERHVSMYDLVNPATPWKNLSSPLKWQTRVVRCFEPLPEAKSGTGFAIGSIEGRLGVHFAEDRETVNNYTFRCHRQEPTKNETKIFAVNDIVFHPVHGTFVTCGSDGTISVWDKDARTRQKTFDTAPGPISALSCSGSGRFLAYAVSYDWSRGHGGMTPGHPNKVLLHTCKDEEFKRRVRR</sequence>
<dbReference type="AlphaFoldDB" id="R7SGT4"/>
<dbReference type="Pfam" id="PF00400">
    <property type="entry name" value="WD40"/>
    <property type="match status" value="4"/>
</dbReference>
<dbReference type="SMART" id="SM00320">
    <property type="entry name" value="WD40"/>
    <property type="match status" value="5"/>
</dbReference>
<gene>
    <name evidence="4" type="ORF">CONPUDRAFT_170266</name>
</gene>
<proteinExistence type="predicted"/>
<evidence type="ECO:0000313" key="4">
    <source>
        <dbReference type="EMBL" id="EIW74254.1"/>
    </source>
</evidence>
<evidence type="ECO:0000256" key="2">
    <source>
        <dbReference type="ARBA" id="ARBA00022737"/>
    </source>
</evidence>
<keyword evidence="1 3" id="KW-0853">WD repeat</keyword>
<dbReference type="Gene3D" id="2.130.10.10">
    <property type="entry name" value="YVTN repeat-like/Quinoprotein amine dehydrogenase"/>
    <property type="match status" value="1"/>
</dbReference>
<dbReference type="InterPro" id="IPR015943">
    <property type="entry name" value="WD40/YVTN_repeat-like_dom_sf"/>
</dbReference>
<dbReference type="Proteomes" id="UP000053558">
    <property type="component" value="Unassembled WGS sequence"/>
</dbReference>
<dbReference type="PANTHER" id="PTHR10971">
    <property type="entry name" value="MRNA EXPORT FACTOR AND BUB3"/>
    <property type="match status" value="1"/>
</dbReference>
<accession>R7SGT4</accession>
<dbReference type="eggNOG" id="KOG0647">
    <property type="taxonomic scope" value="Eukaryota"/>
</dbReference>
<keyword evidence="2" id="KW-0677">Repeat</keyword>
<dbReference type="PROSITE" id="PS50082">
    <property type="entry name" value="WD_REPEATS_2"/>
    <property type="match status" value="3"/>
</dbReference>
<feature type="repeat" description="WD" evidence="3">
    <location>
        <begin position="265"/>
        <end position="299"/>
    </location>
</feature>
<dbReference type="InterPro" id="IPR001680">
    <property type="entry name" value="WD40_rpt"/>
</dbReference>
<evidence type="ECO:0000256" key="1">
    <source>
        <dbReference type="ARBA" id="ARBA00022574"/>
    </source>
</evidence>
<dbReference type="RefSeq" id="XP_007775612.1">
    <property type="nucleotide sequence ID" value="XM_007777422.1"/>
</dbReference>
<protein>
    <submittedName>
        <fullName evidence="4">Poly(A)+ RNA export protein</fullName>
    </submittedName>
</protein>
<dbReference type="EMBL" id="JH711593">
    <property type="protein sequence ID" value="EIW74254.1"/>
    <property type="molecule type" value="Genomic_DNA"/>
</dbReference>
<feature type="repeat" description="WD" evidence="3">
    <location>
        <begin position="66"/>
        <end position="107"/>
    </location>
</feature>
<evidence type="ECO:0000256" key="3">
    <source>
        <dbReference type="PROSITE-ProRule" id="PRU00221"/>
    </source>
</evidence>
<dbReference type="PROSITE" id="PS50294">
    <property type="entry name" value="WD_REPEATS_REGION"/>
    <property type="match status" value="1"/>
</dbReference>
<dbReference type="SUPFAM" id="SSF50978">
    <property type="entry name" value="WD40 repeat-like"/>
    <property type="match status" value="1"/>
</dbReference>
<dbReference type="GeneID" id="19206420"/>
<dbReference type="OrthoDB" id="256303at2759"/>
<reference evidence="5" key="1">
    <citation type="journal article" date="2012" name="Science">
        <title>The Paleozoic origin of enzymatic lignin decomposition reconstructed from 31 fungal genomes.</title>
        <authorList>
            <person name="Floudas D."/>
            <person name="Binder M."/>
            <person name="Riley R."/>
            <person name="Barry K."/>
            <person name="Blanchette R.A."/>
            <person name="Henrissat B."/>
            <person name="Martinez A.T."/>
            <person name="Otillar R."/>
            <person name="Spatafora J.W."/>
            <person name="Yadav J.S."/>
            <person name="Aerts A."/>
            <person name="Benoit I."/>
            <person name="Boyd A."/>
            <person name="Carlson A."/>
            <person name="Copeland A."/>
            <person name="Coutinho P.M."/>
            <person name="de Vries R.P."/>
            <person name="Ferreira P."/>
            <person name="Findley K."/>
            <person name="Foster B."/>
            <person name="Gaskell J."/>
            <person name="Glotzer D."/>
            <person name="Gorecki P."/>
            <person name="Heitman J."/>
            <person name="Hesse C."/>
            <person name="Hori C."/>
            <person name="Igarashi K."/>
            <person name="Jurgens J.A."/>
            <person name="Kallen N."/>
            <person name="Kersten P."/>
            <person name="Kohler A."/>
            <person name="Kuees U."/>
            <person name="Kumar T.K.A."/>
            <person name="Kuo A."/>
            <person name="LaButti K."/>
            <person name="Larrondo L.F."/>
            <person name="Lindquist E."/>
            <person name="Ling A."/>
            <person name="Lombard V."/>
            <person name="Lucas S."/>
            <person name="Lundell T."/>
            <person name="Martin R."/>
            <person name="McLaughlin D.J."/>
            <person name="Morgenstern I."/>
            <person name="Morin E."/>
            <person name="Murat C."/>
            <person name="Nagy L.G."/>
            <person name="Nolan M."/>
            <person name="Ohm R.A."/>
            <person name="Patyshakuliyeva A."/>
            <person name="Rokas A."/>
            <person name="Ruiz-Duenas F.J."/>
            <person name="Sabat G."/>
            <person name="Salamov A."/>
            <person name="Samejima M."/>
            <person name="Schmutz J."/>
            <person name="Slot J.C."/>
            <person name="St John F."/>
            <person name="Stenlid J."/>
            <person name="Sun H."/>
            <person name="Sun S."/>
            <person name="Syed K."/>
            <person name="Tsang A."/>
            <person name="Wiebenga A."/>
            <person name="Young D."/>
            <person name="Pisabarro A."/>
            <person name="Eastwood D.C."/>
            <person name="Martin F."/>
            <person name="Cullen D."/>
            <person name="Grigoriev I.V."/>
            <person name="Hibbett D.S."/>
        </authorList>
    </citation>
    <scope>NUCLEOTIDE SEQUENCE [LARGE SCALE GENOMIC DNA]</scope>
    <source>
        <strain evidence="5">RWD-64-598 SS2</strain>
    </source>
</reference>
<keyword evidence="5" id="KW-1185">Reference proteome</keyword>